<dbReference type="InterPro" id="IPR001623">
    <property type="entry name" value="DnaJ_domain"/>
</dbReference>
<evidence type="ECO:0000259" key="9">
    <source>
        <dbReference type="PROSITE" id="PS50076"/>
    </source>
</evidence>
<dbReference type="AlphaFoldDB" id="U4L1A0"/>
<evidence type="ECO:0000256" key="7">
    <source>
        <dbReference type="PROSITE-ProRule" id="PRU00546"/>
    </source>
</evidence>
<dbReference type="CDD" id="cd10719">
    <property type="entry name" value="DnaJ_zf"/>
    <property type="match status" value="1"/>
</dbReference>
<dbReference type="InterPro" id="IPR002939">
    <property type="entry name" value="DnaJ_C"/>
</dbReference>
<proteinExistence type="inferred from homology"/>
<dbReference type="GO" id="GO:0031072">
    <property type="term" value="F:heat shock protein binding"/>
    <property type="evidence" value="ECO:0007669"/>
    <property type="project" value="InterPro"/>
</dbReference>
<evidence type="ECO:0000256" key="1">
    <source>
        <dbReference type="ARBA" id="ARBA00022723"/>
    </source>
</evidence>
<evidence type="ECO:0000256" key="2">
    <source>
        <dbReference type="ARBA" id="ARBA00022737"/>
    </source>
</evidence>
<dbReference type="OMA" id="MATDYYA"/>
<reference evidence="11 12" key="1">
    <citation type="journal article" date="2013" name="PLoS Genet.">
        <title>The genome and development-dependent transcriptomes of Pyronema confluens: a window into fungal evolution.</title>
        <authorList>
            <person name="Traeger S."/>
            <person name="Altegoer F."/>
            <person name="Freitag M."/>
            <person name="Gabaldon T."/>
            <person name="Kempken F."/>
            <person name="Kumar A."/>
            <person name="Marcet-Houben M."/>
            <person name="Poggeler S."/>
            <person name="Stajich J.E."/>
            <person name="Nowrousian M."/>
        </authorList>
    </citation>
    <scope>NUCLEOTIDE SEQUENCE [LARGE SCALE GENOMIC DNA]</scope>
    <source>
        <strain evidence="12">CBS 100304</strain>
        <tissue evidence="11">Vegetative mycelium</tissue>
    </source>
</reference>
<dbReference type="Pfam" id="PF00684">
    <property type="entry name" value="DnaJ_CXXCXGXG"/>
    <property type="match status" value="1"/>
</dbReference>
<dbReference type="Pfam" id="PF00226">
    <property type="entry name" value="DnaJ"/>
    <property type="match status" value="1"/>
</dbReference>
<dbReference type="PROSITE" id="PS00636">
    <property type="entry name" value="DNAJ_1"/>
    <property type="match status" value="1"/>
</dbReference>
<keyword evidence="12" id="KW-1185">Reference proteome</keyword>
<dbReference type="FunFam" id="2.60.260.20:FF:000005">
    <property type="entry name" value="Chaperone protein dnaJ 1, mitochondrial"/>
    <property type="match status" value="1"/>
</dbReference>
<feature type="compositionally biased region" description="Gly residues" evidence="8">
    <location>
        <begin position="127"/>
        <end position="146"/>
    </location>
</feature>
<dbReference type="PANTHER" id="PTHR43096:SF52">
    <property type="entry name" value="DNAJ HOMOLOG 1, MITOCHONDRIAL-RELATED"/>
    <property type="match status" value="1"/>
</dbReference>
<dbReference type="GO" id="GO:0008270">
    <property type="term" value="F:zinc ion binding"/>
    <property type="evidence" value="ECO:0007669"/>
    <property type="project" value="UniProtKB-KW"/>
</dbReference>
<dbReference type="GO" id="GO:0051082">
    <property type="term" value="F:unfolded protein binding"/>
    <property type="evidence" value="ECO:0007669"/>
    <property type="project" value="InterPro"/>
</dbReference>
<dbReference type="InterPro" id="IPR036410">
    <property type="entry name" value="HSP_DnaJ_Cys-rich_dom_sf"/>
</dbReference>
<dbReference type="OrthoDB" id="10256793at2759"/>
<dbReference type="Gene3D" id="2.10.230.10">
    <property type="entry name" value="Heat shock protein DnaJ, cysteine-rich domain"/>
    <property type="match status" value="1"/>
</dbReference>
<keyword evidence="3 7" id="KW-0863">Zinc-finger</keyword>
<dbReference type="GO" id="GO:0042026">
    <property type="term" value="P:protein refolding"/>
    <property type="evidence" value="ECO:0007669"/>
    <property type="project" value="TreeGrafter"/>
</dbReference>
<dbReference type="HAMAP" id="MF_01152">
    <property type="entry name" value="DnaJ"/>
    <property type="match status" value="1"/>
</dbReference>
<dbReference type="InterPro" id="IPR001305">
    <property type="entry name" value="HSP_DnaJ_Cys-rich_dom"/>
</dbReference>
<protein>
    <recommendedName>
        <fullName evidence="6">DnaJ homolog 1, mitochondrial</fullName>
    </recommendedName>
</protein>
<evidence type="ECO:0000256" key="3">
    <source>
        <dbReference type="ARBA" id="ARBA00022771"/>
    </source>
</evidence>
<feature type="region of interest" description="Disordered" evidence="8">
    <location>
        <begin position="304"/>
        <end position="338"/>
    </location>
</feature>
<sequence>MSFIASTLPRATRALRPQIAVQYRCLYAPQVDSTKFSEQRRSFHASSASLSIKDPYATLGVNKSASPSEIKKAYYAAAKKYHPDSSKEPNAREKFQEVQSAYELLNDPQKKAAFDQYGPSGFDANGNPGGFGGGSGGGHPFSGGFGGGHPFGGGGFGGFSGGFGGSGDFNFEDLFNQMGGMGGGGGRGKRNPHEVFVGEDIQVNTSISFLEAAKGTVKDIKFTGLSSCGTCKGTGMKKGTVKKECGRCGGTGSRVHFMRGGFQMMSTCESCGGQGSAAPPGSECGTCHGNGVVKETRTVNLNIPPGIDDGMRMRISGEGDAPPTGQAAMSGDQPPKSKRGDLFVVINVLPHKEFKRDGADVLYTATIPLTTALLGGVVKIPTLDREVDLKVPQGTNSGDQITIPGMGMKRMDRSKKTGDLKVEFKVNMPKTLTPSQRTLLELLADEFKDKTARRIMNVSEFSNEANAAQANSNPVNNTDDHTGILKRIWDKLKGNEGK</sequence>
<dbReference type="SUPFAM" id="SSF46565">
    <property type="entry name" value="Chaperone J-domain"/>
    <property type="match status" value="1"/>
</dbReference>
<feature type="domain" description="CR-type" evidence="10">
    <location>
        <begin position="215"/>
        <end position="296"/>
    </location>
</feature>
<dbReference type="Proteomes" id="UP000018144">
    <property type="component" value="Unassembled WGS sequence"/>
</dbReference>
<gene>
    <name evidence="11" type="ORF">PCON_05441</name>
</gene>
<keyword evidence="5" id="KW-0143">Chaperone</keyword>
<feature type="zinc finger region" description="CR-type" evidence="7">
    <location>
        <begin position="215"/>
        <end position="296"/>
    </location>
</feature>
<dbReference type="CDD" id="cd06257">
    <property type="entry name" value="DnaJ"/>
    <property type="match status" value="1"/>
</dbReference>
<dbReference type="SUPFAM" id="SSF49493">
    <property type="entry name" value="HSP40/DnaJ peptide-binding domain"/>
    <property type="match status" value="2"/>
</dbReference>
<dbReference type="GO" id="GO:0009408">
    <property type="term" value="P:response to heat"/>
    <property type="evidence" value="ECO:0007669"/>
    <property type="project" value="InterPro"/>
</dbReference>
<feature type="region of interest" description="Disordered" evidence="8">
    <location>
        <begin position="123"/>
        <end position="146"/>
    </location>
</feature>
<dbReference type="SUPFAM" id="SSF57938">
    <property type="entry name" value="DnaJ/Hsp40 cysteine-rich domain"/>
    <property type="match status" value="1"/>
</dbReference>
<evidence type="ECO:0000256" key="5">
    <source>
        <dbReference type="ARBA" id="ARBA00023186"/>
    </source>
</evidence>
<dbReference type="InterPro" id="IPR018253">
    <property type="entry name" value="DnaJ_domain_CS"/>
</dbReference>
<dbReference type="STRING" id="1076935.U4L1A0"/>
<evidence type="ECO:0000313" key="11">
    <source>
        <dbReference type="EMBL" id="CCX05854.1"/>
    </source>
</evidence>
<evidence type="ECO:0000256" key="8">
    <source>
        <dbReference type="SAM" id="MobiDB-lite"/>
    </source>
</evidence>
<dbReference type="PRINTS" id="PR00625">
    <property type="entry name" value="JDOMAIN"/>
</dbReference>
<dbReference type="InterPro" id="IPR036869">
    <property type="entry name" value="J_dom_sf"/>
</dbReference>
<dbReference type="Gene3D" id="1.10.287.110">
    <property type="entry name" value="DnaJ domain"/>
    <property type="match status" value="1"/>
</dbReference>
<dbReference type="PROSITE" id="PS50076">
    <property type="entry name" value="DNAJ_2"/>
    <property type="match status" value="1"/>
</dbReference>
<dbReference type="EMBL" id="HF935274">
    <property type="protein sequence ID" value="CCX05854.1"/>
    <property type="molecule type" value="Genomic_DNA"/>
</dbReference>
<dbReference type="PROSITE" id="PS51188">
    <property type="entry name" value="ZF_CR"/>
    <property type="match status" value="1"/>
</dbReference>
<evidence type="ECO:0000256" key="6">
    <source>
        <dbReference type="ARBA" id="ARBA00072890"/>
    </source>
</evidence>
<evidence type="ECO:0000256" key="4">
    <source>
        <dbReference type="ARBA" id="ARBA00022833"/>
    </source>
</evidence>
<dbReference type="InterPro" id="IPR008971">
    <property type="entry name" value="HSP40/DnaJ_pept-bd"/>
</dbReference>
<name>U4L1A0_PYROM</name>
<evidence type="ECO:0000259" key="10">
    <source>
        <dbReference type="PROSITE" id="PS51188"/>
    </source>
</evidence>
<accession>U4L1A0</accession>
<dbReference type="SMART" id="SM00271">
    <property type="entry name" value="DnaJ"/>
    <property type="match status" value="1"/>
</dbReference>
<dbReference type="CDD" id="cd10747">
    <property type="entry name" value="DnaJ_C"/>
    <property type="match status" value="1"/>
</dbReference>
<dbReference type="Gene3D" id="2.60.260.20">
    <property type="entry name" value="Urease metallochaperone UreE, N-terminal domain"/>
    <property type="match status" value="2"/>
</dbReference>
<dbReference type="Pfam" id="PF01556">
    <property type="entry name" value="DnaJ_C"/>
    <property type="match status" value="1"/>
</dbReference>
<dbReference type="InterPro" id="IPR012724">
    <property type="entry name" value="DnaJ"/>
</dbReference>
<dbReference type="eggNOG" id="KOG0715">
    <property type="taxonomic scope" value="Eukaryota"/>
</dbReference>
<keyword evidence="1 7" id="KW-0479">Metal-binding</keyword>
<evidence type="ECO:0000313" key="12">
    <source>
        <dbReference type="Proteomes" id="UP000018144"/>
    </source>
</evidence>
<dbReference type="GO" id="GO:0005524">
    <property type="term" value="F:ATP binding"/>
    <property type="evidence" value="ECO:0007669"/>
    <property type="project" value="InterPro"/>
</dbReference>
<dbReference type="PANTHER" id="PTHR43096">
    <property type="entry name" value="DNAJ HOMOLOG 1, MITOCHONDRIAL-RELATED"/>
    <property type="match status" value="1"/>
</dbReference>
<organism evidence="11 12">
    <name type="scientific">Pyronema omphalodes (strain CBS 100304)</name>
    <name type="common">Pyronema confluens</name>
    <dbReference type="NCBI Taxonomy" id="1076935"/>
    <lineage>
        <taxon>Eukaryota</taxon>
        <taxon>Fungi</taxon>
        <taxon>Dikarya</taxon>
        <taxon>Ascomycota</taxon>
        <taxon>Pezizomycotina</taxon>
        <taxon>Pezizomycetes</taxon>
        <taxon>Pezizales</taxon>
        <taxon>Pyronemataceae</taxon>
        <taxon>Pyronema</taxon>
    </lineage>
</organism>
<keyword evidence="4 7" id="KW-0862">Zinc</keyword>
<dbReference type="GO" id="GO:0005737">
    <property type="term" value="C:cytoplasm"/>
    <property type="evidence" value="ECO:0007669"/>
    <property type="project" value="TreeGrafter"/>
</dbReference>
<keyword evidence="2" id="KW-0677">Repeat</keyword>
<dbReference type="FunFam" id="2.10.230.10:FF:000001">
    <property type="entry name" value="DnaJ subfamily A member 2"/>
    <property type="match status" value="1"/>
</dbReference>
<feature type="domain" description="J" evidence="9">
    <location>
        <begin position="54"/>
        <end position="118"/>
    </location>
</feature>